<dbReference type="EMBL" id="QKXF01000156">
    <property type="protein sequence ID" value="RQM15463.1"/>
    <property type="molecule type" value="Genomic_DNA"/>
</dbReference>
<sequence length="71" mass="7419">MKELSLVATDIEKAVFKRTLKVIYSAKLSTAVTVVATTVKEAVTEMLALLSGSAMLLPGSTMLLSGSAMLS</sequence>
<dbReference type="AlphaFoldDB" id="A0A3R7Y9R9"/>
<comment type="caution">
    <text evidence="1">The sequence shown here is derived from an EMBL/GenBank/DDBJ whole genome shotgun (WGS) entry which is preliminary data.</text>
</comment>
<evidence type="ECO:0000313" key="2">
    <source>
        <dbReference type="Proteomes" id="UP000286097"/>
    </source>
</evidence>
<evidence type="ECO:0000313" key="1">
    <source>
        <dbReference type="EMBL" id="RQM15463.1"/>
    </source>
</evidence>
<dbReference type="VEuPathDB" id="FungiDB:DD237_003454"/>
<accession>A0A3R7Y9R9</accession>
<name>A0A3R7Y9R9_9STRA</name>
<organism evidence="1 2">
    <name type="scientific">Peronospora effusa</name>
    <dbReference type="NCBI Taxonomy" id="542832"/>
    <lineage>
        <taxon>Eukaryota</taxon>
        <taxon>Sar</taxon>
        <taxon>Stramenopiles</taxon>
        <taxon>Oomycota</taxon>
        <taxon>Peronosporomycetes</taxon>
        <taxon>Peronosporales</taxon>
        <taxon>Peronosporaceae</taxon>
        <taxon>Peronospora</taxon>
    </lineage>
</organism>
<gene>
    <name evidence="1" type="ORF">DD237_003454</name>
</gene>
<protein>
    <submittedName>
        <fullName evidence="1">Uncharacterized protein</fullName>
    </submittedName>
</protein>
<dbReference type="Proteomes" id="UP000286097">
    <property type="component" value="Unassembled WGS sequence"/>
</dbReference>
<proteinExistence type="predicted"/>
<reference evidence="1 2" key="1">
    <citation type="submission" date="2018-06" db="EMBL/GenBank/DDBJ databases">
        <title>Comparative genomics of downy mildews reveals potential adaptations to biotrophy.</title>
        <authorList>
            <person name="Fletcher K."/>
            <person name="Klosterman S.J."/>
            <person name="Derevnina L."/>
            <person name="Martin F."/>
            <person name="Koike S."/>
            <person name="Reyes Chin-Wo S."/>
            <person name="Mou B."/>
            <person name="Michelmore R."/>
        </authorList>
    </citation>
    <scope>NUCLEOTIDE SEQUENCE [LARGE SCALE GENOMIC DNA]</scope>
    <source>
        <strain evidence="1 2">R13</strain>
    </source>
</reference>